<comment type="catalytic activity">
    <reaction evidence="8">
        <text>fluoride(in) = fluoride(out)</text>
        <dbReference type="Rhea" id="RHEA:76159"/>
        <dbReference type="ChEBI" id="CHEBI:17051"/>
    </reaction>
    <physiologicalReaction direction="left-to-right" evidence="8">
        <dbReference type="Rhea" id="RHEA:76160"/>
    </physiologicalReaction>
</comment>
<dbReference type="GO" id="GO:1903425">
    <property type="term" value="F:fluoride transmembrane transporter activity"/>
    <property type="evidence" value="ECO:0007669"/>
    <property type="project" value="TreeGrafter"/>
</dbReference>
<dbReference type="Pfam" id="PF02537">
    <property type="entry name" value="CRCB"/>
    <property type="match status" value="2"/>
</dbReference>
<gene>
    <name evidence="10" type="ORF">KIPB_010366</name>
</gene>
<evidence type="ECO:0000256" key="4">
    <source>
        <dbReference type="ARBA" id="ARBA00022692"/>
    </source>
</evidence>
<evidence type="ECO:0000256" key="9">
    <source>
        <dbReference type="SAM" id="Phobius"/>
    </source>
</evidence>
<dbReference type="PANTHER" id="PTHR28259:SF1">
    <property type="entry name" value="FLUORIDE EXPORT PROTEIN 1-RELATED"/>
    <property type="match status" value="1"/>
</dbReference>
<feature type="transmembrane region" description="Helical" evidence="9">
    <location>
        <begin position="115"/>
        <end position="140"/>
    </location>
</feature>
<dbReference type="AlphaFoldDB" id="A0A9K3D549"/>
<evidence type="ECO:0000313" key="10">
    <source>
        <dbReference type="EMBL" id="GIQ88176.1"/>
    </source>
</evidence>
<evidence type="ECO:0000256" key="3">
    <source>
        <dbReference type="ARBA" id="ARBA00022475"/>
    </source>
</evidence>
<evidence type="ECO:0000256" key="5">
    <source>
        <dbReference type="ARBA" id="ARBA00022989"/>
    </source>
</evidence>
<evidence type="ECO:0000256" key="7">
    <source>
        <dbReference type="ARBA" id="ARBA00035120"/>
    </source>
</evidence>
<sequence>MSSAGEASETCAGAAGSISVDCPSEHDTRERERLDTGDLPCEAVCVSEVQVVPGSTDECGGDVDAVKVEGPPLDMGVPLSDQVVYYALITLYAATGCLSRYLLSRVFSFGSSSSALYFDVIPNCLGCLILGGVGALSQCLPPPSVASRRHGLLGGAFCGSLTTLSGWIFQAGKGPSVSDALGVIVIGVLTGLGSFWLGGELVTALFARDTPETDLDTVDTTSTHPAEHVQEVSTTEPRRPLVPALRDLSVLVPFLLFIVVSMALYLSDSLDSDSVSTSLDHPWVFFGSLLPFACMGATTRITLCRLYNKGALPSVSKRLSLPALPWGTFASNILGVTLYCLSYSLSLSDWAGDRVDSGVVSAWHLSVTTHLCGSMTTLSSFIGDATRLAKDKGGKGPGGARAMLLYVLGTIGVCVAVGAVVYGVVE</sequence>
<evidence type="ECO:0000256" key="2">
    <source>
        <dbReference type="ARBA" id="ARBA00004651"/>
    </source>
</evidence>
<keyword evidence="5 9" id="KW-1133">Transmembrane helix</keyword>
<feature type="transmembrane region" description="Helical" evidence="9">
    <location>
        <begin position="283"/>
        <end position="303"/>
    </location>
</feature>
<feature type="transmembrane region" description="Helical" evidence="9">
    <location>
        <begin position="181"/>
        <end position="198"/>
    </location>
</feature>
<feature type="transmembrane region" description="Helical" evidence="9">
    <location>
        <begin position="248"/>
        <end position="267"/>
    </location>
</feature>
<dbReference type="PANTHER" id="PTHR28259">
    <property type="entry name" value="FLUORIDE EXPORT PROTEIN 1-RELATED"/>
    <property type="match status" value="1"/>
</dbReference>
<name>A0A9K3D549_9EUKA</name>
<comment type="subcellular location">
    <subcellularLocation>
        <location evidence="2">Cell membrane</location>
        <topology evidence="2">Multi-pass membrane protein</topology>
    </subcellularLocation>
</comment>
<dbReference type="GO" id="GO:0005886">
    <property type="term" value="C:plasma membrane"/>
    <property type="evidence" value="ECO:0007669"/>
    <property type="project" value="UniProtKB-SubCell"/>
</dbReference>
<comment type="function">
    <text evidence="1">Fluoride channel required for the rapid expulsion of cytoplasmic fluoride.</text>
</comment>
<proteinExistence type="inferred from homology"/>
<feature type="transmembrane region" description="Helical" evidence="9">
    <location>
        <begin position="404"/>
        <end position="425"/>
    </location>
</feature>
<feature type="transmembrane region" description="Helical" evidence="9">
    <location>
        <begin position="365"/>
        <end position="383"/>
    </location>
</feature>
<dbReference type="EMBL" id="BDIP01003833">
    <property type="protein sequence ID" value="GIQ88176.1"/>
    <property type="molecule type" value="Genomic_DNA"/>
</dbReference>
<keyword evidence="11" id="KW-1185">Reference proteome</keyword>
<feature type="transmembrane region" description="Helical" evidence="9">
    <location>
        <begin position="83"/>
        <end position="103"/>
    </location>
</feature>
<dbReference type="Proteomes" id="UP000265618">
    <property type="component" value="Unassembled WGS sequence"/>
</dbReference>
<evidence type="ECO:0000256" key="8">
    <source>
        <dbReference type="ARBA" id="ARBA00035585"/>
    </source>
</evidence>
<reference evidence="10 11" key="1">
    <citation type="journal article" date="2018" name="PLoS ONE">
        <title>The draft genome of Kipferlia bialata reveals reductive genome evolution in fornicate parasites.</title>
        <authorList>
            <person name="Tanifuji G."/>
            <person name="Takabayashi S."/>
            <person name="Kume K."/>
            <person name="Takagi M."/>
            <person name="Nakayama T."/>
            <person name="Kamikawa R."/>
            <person name="Inagaki Y."/>
            <person name="Hashimoto T."/>
        </authorList>
    </citation>
    <scope>NUCLEOTIDE SEQUENCE [LARGE SCALE GENOMIC DNA]</scope>
    <source>
        <strain evidence="10">NY0173</strain>
    </source>
</reference>
<accession>A0A9K3D549</accession>
<keyword evidence="3" id="KW-1003">Cell membrane</keyword>
<dbReference type="InterPro" id="IPR003691">
    <property type="entry name" value="FluC"/>
</dbReference>
<comment type="caution">
    <text evidence="10">The sequence shown here is derived from an EMBL/GenBank/DDBJ whole genome shotgun (WGS) entry which is preliminary data.</text>
</comment>
<evidence type="ECO:0000256" key="6">
    <source>
        <dbReference type="ARBA" id="ARBA00023136"/>
    </source>
</evidence>
<evidence type="ECO:0000313" key="11">
    <source>
        <dbReference type="Proteomes" id="UP000265618"/>
    </source>
</evidence>
<keyword evidence="6 9" id="KW-0472">Membrane</keyword>
<evidence type="ECO:0000256" key="1">
    <source>
        <dbReference type="ARBA" id="ARBA00002598"/>
    </source>
</evidence>
<feature type="transmembrane region" description="Helical" evidence="9">
    <location>
        <begin position="323"/>
        <end position="345"/>
    </location>
</feature>
<keyword evidence="4 9" id="KW-0812">Transmembrane</keyword>
<organism evidence="10 11">
    <name type="scientific">Kipferlia bialata</name>
    <dbReference type="NCBI Taxonomy" id="797122"/>
    <lineage>
        <taxon>Eukaryota</taxon>
        <taxon>Metamonada</taxon>
        <taxon>Carpediemonas-like organisms</taxon>
        <taxon>Kipferlia</taxon>
    </lineage>
</organism>
<feature type="transmembrane region" description="Helical" evidence="9">
    <location>
        <begin position="152"/>
        <end position="169"/>
    </location>
</feature>
<comment type="similarity">
    <text evidence="7">Belongs to the fluoride channel Fluc/FEX (TC 1.A.43) family.</text>
</comment>
<protein>
    <submittedName>
        <fullName evidence="10">Fluoride ion transporter CrcB</fullName>
    </submittedName>
</protein>